<evidence type="ECO:0000313" key="3">
    <source>
        <dbReference type="EMBL" id="NMC63421.1"/>
    </source>
</evidence>
<feature type="transmembrane region" description="Helical" evidence="1">
    <location>
        <begin position="606"/>
        <end position="630"/>
    </location>
</feature>
<organism evidence="3 4">
    <name type="scientific">SAR324 cluster bacterium</name>
    <dbReference type="NCBI Taxonomy" id="2024889"/>
    <lineage>
        <taxon>Bacteria</taxon>
        <taxon>Deltaproteobacteria</taxon>
        <taxon>SAR324 cluster</taxon>
    </lineage>
</organism>
<protein>
    <submittedName>
        <fullName evidence="3">Transglutaminase domain-containing protein</fullName>
    </submittedName>
</protein>
<comment type="caution">
    <text evidence="3">The sequence shown here is derived from an EMBL/GenBank/DDBJ whole genome shotgun (WGS) entry which is preliminary data.</text>
</comment>
<keyword evidence="1" id="KW-0472">Membrane</keyword>
<dbReference type="Gene3D" id="3.10.620.30">
    <property type="match status" value="1"/>
</dbReference>
<reference evidence="3 4" key="1">
    <citation type="journal article" date="2020" name="Biotechnol. Biofuels">
        <title>New insights from the biogas microbiome by comprehensive genome-resolved metagenomics of nearly 1600 species originating from multiple anaerobic digesters.</title>
        <authorList>
            <person name="Campanaro S."/>
            <person name="Treu L."/>
            <person name="Rodriguez-R L.M."/>
            <person name="Kovalovszki A."/>
            <person name="Ziels R.M."/>
            <person name="Maus I."/>
            <person name="Zhu X."/>
            <person name="Kougias P.G."/>
            <person name="Basile A."/>
            <person name="Luo G."/>
            <person name="Schluter A."/>
            <person name="Konstantinidis K.T."/>
            <person name="Angelidaki I."/>
        </authorList>
    </citation>
    <scope>NUCLEOTIDE SEQUENCE [LARGE SCALE GENOMIC DNA]</scope>
    <source>
        <strain evidence="3">AS27yjCOA_65</strain>
    </source>
</reference>
<feature type="transmembrane region" description="Helical" evidence="1">
    <location>
        <begin position="136"/>
        <end position="153"/>
    </location>
</feature>
<dbReference type="InterPro" id="IPR038765">
    <property type="entry name" value="Papain-like_cys_pep_sf"/>
</dbReference>
<keyword evidence="1" id="KW-1133">Transmembrane helix</keyword>
<dbReference type="PANTHER" id="PTHR42736:SF1">
    <property type="entry name" value="PROTEIN-GLUTAMINE GAMMA-GLUTAMYLTRANSFERASE"/>
    <property type="match status" value="1"/>
</dbReference>
<feature type="transmembrane region" description="Helical" evidence="1">
    <location>
        <begin position="108"/>
        <end position="129"/>
    </location>
</feature>
<dbReference type="InterPro" id="IPR052901">
    <property type="entry name" value="Bact_TGase-like"/>
</dbReference>
<dbReference type="Proteomes" id="UP000524246">
    <property type="component" value="Unassembled WGS sequence"/>
</dbReference>
<dbReference type="Pfam" id="PF01841">
    <property type="entry name" value="Transglut_core"/>
    <property type="match status" value="1"/>
</dbReference>
<dbReference type="SMART" id="SM00460">
    <property type="entry name" value="TGc"/>
    <property type="match status" value="1"/>
</dbReference>
<feature type="transmembrane region" description="Helical" evidence="1">
    <location>
        <begin position="48"/>
        <end position="65"/>
    </location>
</feature>
<feature type="transmembrane region" description="Helical" evidence="1">
    <location>
        <begin position="179"/>
        <end position="200"/>
    </location>
</feature>
<proteinExistence type="predicted"/>
<dbReference type="SUPFAM" id="SSF54001">
    <property type="entry name" value="Cysteine proteinases"/>
    <property type="match status" value="1"/>
</dbReference>
<dbReference type="PANTHER" id="PTHR42736">
    <property type="entry name" value="PROTEIN-GLUTAMINE GAMMA-GLUTAMYLTRANSFERASE"/>
    <property type="match status" value="1"/>
</dbReference>
<dbReference type="InterPro" id="IPR002931">
    <property type="entry name" value="Transglutaminase-like"/>
</dbReference>
<accession>A0A7X9FSP3</accession>
<name>A0A7X9FSP3_9DELT</name>
<feature type="transmembrane region" description="Helical" evidence="1">
    <location>
        <begin position="72"/>
        <end position="88"/>
    </location>
</feature>
<sequence length="740" mass="84108">MKLIFDKNIFDPQCNRLAFFLVLLFRIAFFILLIFVIDSLVKPGTNPLLLGIGTTIGVIVASRLAFSKLRSLSFWLLIFLCWLALFWIEGLLELSKNSSGDVFGSFVFFSHAKVFLLYLSIAALTTWYFWRFSQILTLEALCFVFIIVTLLSAHRNYHFDAPLIINTLSWNLSLEQLKLLIWIGLLAVTALLMYFYCATLPERPIANETHTKMFVHRSSRWFFSALTTIIAGIFLFFVIGRGVYGFYNKVALTRIANGVGQESREGLSPLGFHSALGTTNQPAALVRLEGDYKENPFTPMLYLRETALSQFNGKELVIAPHEFDKDVSNISPGYEYAREEDHELQERKALVQSIYLLADHKEAFAIDYPISLKQLKNPNVKRFRLAYQATSLVPTFSLDKLSDATVGDPRWSIKESDLYLQEHPDPRYKEFALKIAGHLLSPIEKARAISAWFSKNATYTLTPNHNISPDDDPVAPFLFGDLRGYCVHFAHAMVYLFRSLGIPARIGTGYLTDLSQSKDGHILLRMSDRHAWSEIYIQGKGWIPFDVQPEKVESHAETPVDSKLLEELMQMLEPGELILPKDILKGEASSDEGNLINITLPSKRQLLIGVIGLLSVLLFLKVFLIYGWLLPSSPEKTLKRLYRSIIARLMDLGYFRTEGETREEFSRRIAGTSEINFTALTDKLNLLVYSKDGLKGTEKNELVKNGMESLNSLKKVKFLIRLLSFLNPNSLIRFLSRGGW</sequence>
<feature type="domain" description="Transglutaminase-like" evidence="2">
    <location>
        <begin position="478"/>
        <end position="549"/>
    </location>
</feature>
<dbReference type="AlphaFoldDB" id="A0A7X9FSP3"/>
<keyword evidence="1" id="KW-0812">Transmembrane</keyword>
<feature type="transmembrane region" description="Helical" evidence="1">
    <location>
        <begin position="221"/>
        <end position="247"/>
    </location>
</feature>
<evidence type="ECO:0000313" key="4">
    <source>
        <dbReference type="Proteomes" id="UP000524246"/>
    </source>
</evidence>
<evidence type="ECO:0000256" key="1">
    <source>
        <dbReference type="SAM" id="Phobius"/>
    </source>
</evidence>
<dbReference type="EMBL" id="JAAZON010000436">
    <property type="protein sequence ID" value="NMC63421.1"/>
    <property type="molecule type" value="Genomic_DNA"/>
</dbReference>
<feature type="transmembrane region" description="Helical" evidence="1">
    <location>
        <begin position="17"/>
        <end position="36"/>
    </location>
</feature>
<gene>
    <name evidence="3" type="ORF">GYA55_09680</name>
</gene>
<evidence type="ECO:0000259" key="2">
    <source>
        <dbReference type="SMART" id="SM00460"/>
    </source>
</evidence>